<dbReference type="GeneID" id="75026779"/>
<evidence type="ECO:0000313" key="4">
    <source>
        <dbReference type="Proteomes" id="UP000215134"/>
    </source>
</evidence>
<feature type="domain" description="Phosphatidic acid phosphatase type 2/haloperoxidase" evidence="2">
    <location>
        <begin position="17"/>
        <end position="144"/>
    </location>
</feature>
<organism evidence="3 4">
    <name type="scientific">Serratia ficaria</name>
    <dbReference type="NCBI Taxonomy" id="61651"/>
    <lineage>
        <taxon>Bacteria</taxon>
        <taxon>Pseudomonadati</taxon>
        <taxon>Pseudomonadota</taxon>
        <taxon>Gammaproteobacteria</taxon>
        <taxon>Enterobacterales</taxon>
        <taxon>Yersiniaceae</taxon>
        <taxon>Serratia</taxon>
    </lineage>
</organism>
<dbReference type="InterPro" id="IPR000326">
    <property type="entry name" value="PAP2/HPO"/>
</dbReference>
<dbReference type="InterPro" id="IPR036938">
    <property type="entry name" value="PAP2/HPO_sf"/>
</dbReference>
<sequence>MLDWYFLTFFGDSMLLLPCSLILFAVLAIPRATRTAGWQWALIFGCAGGIVCLSKLAFMGWGIGSERYDFTGFSGHSALAASIWPPLLWALTGRFTHPLRSLALVAGLLLPLTIGMSRLAIHVHSPSEVISGLILGYLASTLFLWLQRGKPRPQLSWPQIAVTLAVPLALMGQRQPAPTQGLLEHIATALAHIERPYTRADLHRQTPQL</sequence>
<proteinExistence type="predicted"/>
<dbReference type="Pfam" id="PF01569">
    <property type="entry name" value="PAP2"/>
    <property type="match status" value="1"/>
</dbReference>
<feature type="transmembrane region" description="Helical" evidence="1">
    <location>
        <begin position="41"/>
        <end position="64"/>
    </location>
</feature>
<dbReference type="SUPFAM" id="SSF48317">
    <property type="entry name" value="Acid phosphatase/Vanadium-dependent haloperoxidase"/>
    <property type="match status" value="1"/>
</dbReference>
<reference evidence="3 4" key="1">
    <citation type="submission" date="2017-06" db="EMBL/GenBank/DDBJ databases">
        <authorList>
            <consortium name="Pathogen Informatics"/>
        </authorList>
    </citation>
    <scope>NUCLEOTIDE SEQUENCE [LARGE SCALE GENOMIC DNA]</scope>
    <source>
        <strain evidence="3 4">NCTC12148</strain>
    </source>
</reference>
<feature type="transmembrane region" description="Helical" evidence="1">
    <location>
        <begin position="129"/>
        <end position="146"/>
    </location>
</feature>
<dbReference type="RefSeq" id="WP_095096600.1">
    <property type="nucleotide sequence ID" value="NZ_CAMIQD010000002.1"/>
</dbReference>
<dbReference type="AlphaFoldDB" id="A0A240BQ87"/>
<evidence type="ECO:0000256" key="1">
    <source>
        <dbReference type="SAM" id="Phobius"/>
    </source>
</evidence>
<evidence type="ECO:0000313" key="3">
    <source>
        <dbReference type="EMBL" id="SNV97572.1"/>
    </source>
</evidence>
<accession>A0A240BQ87</accession>
<feature type="transmembrane region" description="Helical" evidence="1">
    <location>
        <begin position="102"/>
        <end position="123"/>
    </location>
</feature>
<dbReference type="SMART" id="SM00014">
    <property type="entry name" value="acidPPc"/>
    <property type="match status" value="1"/>
</dbReference>
<keyword evidence="1" id="KW-0472">Membrane</keyword>
<name>A0A240BQ87_SERFI</name>
<dbReference type="Gene3D" id="1.20.144.10">
    <property type="entry name" value="Phosphatidic acid phosphatase type 2/haloperoxidase"/>
    <property type="match status" value="1"/>
</dbReference>
<dbReference type="OrthoDB" id="8590768at2"/>
<keyword evidence="4" id="KW-1185">Reference proteome</keyword>
<dbReference type="Proteomes" id="UP000215134">
    <property type="component" value="Chromosome 1"/>
</dbReference>
<evidence type="ECO:0000259" key="2">
    <source>
        <dbReference type="SMART" id="SM00014"/>
    </source>
</evidence>
<protein>
    <submittedName>
        <fullName evidence="3">PAP2 superfamily</fullName>
    </submittedName>
</protein>
<feature type="transmembrane region" description="Helical" evidence="1">
    <location>
        <begin position="6"/>
        <end position="29"/>
    </location>
</feature>
<gene>
    <name evidence="3" type="ORF">SAMEA4384070_01612</name>
</gene>
<feature type="transmembrane region" description="Helical" evidence="1">
    <location>
        <begin position="70"/>
        <end position="90"/>
    </location>
</feature>
<dbReference type="KEGG" id="sfj:SAMEA4384070_1612"/>
<dbReference type="EMBL" id="LT906479">
    <property type="protein sequence ID" value="SNV97572.1"/>
    <property type="molecule type" value="Genomic_DNA"/>
</dbReference>
<keyword evidence="1" id="KW-1133">Transmembrane helix</keyword>
<keyword evidence="1" id="KW-0812">Transmembrane</keyword>